<protein>
    <submittedName>
        <fullName evidence="3">Tryptophan RNA-binding attenuator protein-like domain</fullName>
    </submittedName>
</protein>
<dbReference type="KEGG" id="ota:OT_ostta12g00680"/>
<dbReference type="AlphaFoldDB" id="A0A090N4G0"/>
<dbReference type="InterPro" id="IPR002838">
    <property type="entry name" value="AIM24"/>
</dbReference>
<dbReference type="Proteomes" id="UP000009170">
    <property type="component" value="Unassembled WGS sequence"/>
</dbReference>
<dbReference type="InterPro" id="IPR036983">
    <property type="entry name" value="AIM24_sf"/>
</dbReference>
<evidence type="ECO:0000256" key="2">
    <source>
        <dbReference type="SAM" id="Phobius"/>
    </source>
</evidence>
<dbReference type="STRING" id="70448.A0A090N4G0"/>
<comment type="caution">
    <text evidence="3">The sequence shown here is derived from an EMBL/GenBank/DDBJ whole genome shotgun (WGS) entry which is preliminary data.</text>
</comment>
<dbReference type="PANTHER" id="PTHR43657">
    <property type="entry name" value="TRYPTOPHAN RNA-BINDING ATTENUATOR PROTEIN-LIKE PROTEIN"/>
    <property type="match status" value="1"/>
</dbReference>
<evidence type="ECO:0000256" key="1">
    <source>
        <dbReference type="SAM" id="MobiDB-lite"/>
    </source>
</evidence>
<sequence length="531" mass="57670">MRARARGAIARASTSTSAPARATRRRRRAAATPRRGRRDIARALFESVPTGNPGTDPSDWGLFAAASVGTFRDATALVATALGVSASVDAQREKKIREDEDVRREYGFDLPSASGDGGGSIGSGDGRGWGGDDGDWGSDDRRSRLRRFVWVRGGRNGFKWLAMFLLCAWWCYFITDDPYMGTLWLACAIACGWGVFVIAGAVFVAAFLANFVLQQYLVDKLDDVHGEEKLGFFDSLFNNKRAVDNIKSGRYSKTIPEYIMESENRNKHLNPNLPQDVNIVGTDTQIAQIKLSPGEEVAASPGAMCYMSSNVMSVTSLGPGGLPRAIMRALAGEPFFLNTFKNLGVTEGYIAVGGLEPSDKIAVIELKDEIKHDILCARDSYMCSKGNVRITAAAALRSGVDDFDSFSDMLKYRIGLAARLVLSKGNSIFNGEWLTGSGTVCITGKGTVVRRTLKKDEELVVDARSVMALERSVGYELEVQNSPLAAVFGGAGLFFVRLQGPGTFYLQSLPVQKQLDSGFRLGGRKLKVKTQ</sequence>
<dbReference type="OrthoDB" id="1705416at2759"/>
<keyword evidence="2" id="KW-0812">Transmembrane</keyword>
<keyword evidence="4" id="KW-1185">Reference proteome</keyword>
<accession>A0A090N4G0</accession>
<feature type="compositionally biased region" description="Low complexity" evidence="1">
    <location>
        <begin position="1"/>
        <end position="21"/>
    </location>
</feature>
<feature type="transmembrane region" description="Helical" evidence="2">
    <location>
        <begin position="157"/>
        <end position="175"/>
    </location>
</feature>
<dbReference type="Pfam" id="PF01987">
    <property type="entry name" value="AIM24"/>
    <property type="match status" value="1"/>
</dbReference>
<evidence type="ECO:0000313" key="3">
    <source>
        <dbReference type="EMBL" id="CEF99803.1"/>
    </source>
</evidence>
<feature type="region of interest" description="Disordered" evidence="1">
    <location>
        <begin position="1"/>
        <end position="36"/>
    </location>
</feature>
<dbReference type="InterPro" id="IPR016031">
    <property type="entry name" value="Trp_RNA-bd_attenuator-like_dom"/>
</dbReference>
<dbReference type="EMBL" id="CAID01000012">
    <property type="protein sequence ID" value="CEF99803.1"/>
    <property type="molecule type" value="Genomic_DNA"/>
</dbReference>
<gene>
    <name evidence="3" type="ORF">OT_ostta12g00680</name>
</gene>
<reference evidence="3 4" key="2">
    <citation type="journal article" date="2014" name="BMC Genomics">
        <title>An improved genome of the model marine alga Ostreococcus tauri unfolds by assessing Illumina de novo assemblies.</title>
        <authorList>
            <person name="Blanc-Mathieu R."/>
            <person name="Verhelst B."/>
            <person name="Derelle E."/>
            <person name="Rombauts S."/>
            <person name="Bouget F.Y."/>
            <person name="Carre I."/>
            <person name="Chateau A."/>
            <person name="Eyre-Walker A."/>
            <person name="Grimsley N."/>
            <person name="Moreau H."/>
            <person name="Piegu B."/>
            <person name="Rivals E."/>
            <person name="Schackwitz W."/>
            <person name="Van de Peer Y."/>
            <person name="Piganeau G."/>
        </authorList>
    </citation>
    <scope>NUCLEOTIDE SEQUENCE [LARGE SCALE GENOMIC DNA]</scope>
    <source>
        <strain evidence="4">OTTH 0595 / CCAP 157/2 / RCC745</strain>
    </source>
</reference>
<feature type="compositionally biased region" description="Basic residues" evidence="1">
    <location>
        <begin position="22"/>
        <end position="36"/>
    </location>
</feature>
<dbReference type="RefSeq" id="XP_003082222.2">
    <property type="nucleotide sequence ID" value="XM_003082174.2"/>
</dbReference>
<feature type="compositionally biased region" description="Gly residues" evidence="1">
    <location>
        <begin position="115"/>
        <end position="131"/>
    </location>
</feature>
<keyword evidence="2" id="KW-1133">Transmembrane helix</keyword>
<dbReference type="InParanoid" id="A0A090N4G0"/>
<name>A0A090N4G0_OSTTA</name>
<reference evidence="4" key="1">
    <citation type="journal article" date="2006" name="Proc. Natl. Acad. Sci. U.S.A.">
        <title>Genome analysis of the smallest free-living eukaryote Ostreococcus tauri unveils many unique features.</title>
        <authorList>
            <person name="Derelle E."/>
            <person name="Ferraz C."/>
            <person name="Rombauts S."/>
            <person name="Rouze P."/>
            <person name="Worden A.Z."/>
            <person name="Robbens S."/>
            <person name="Partensky F."/>
            <person name="Degroeve S."/>
            <person name="Echeynie S."/>
            <person name="Cooke R."/>
            <person name="Saeys Y."/>
            <person name="Wuyts J."/>
            <person name="Jabbari K."/>
            <person name="Bowler C."/>
            <person name="Panaud O."/>
            <person name="Piegu B."/>
            <person name="Ball S.G."/>
            <person name="Ral J.-P."/>
            <person name="Bouget F.-Y."/>
            <person name="Piganeau G."/>
            <person name="De Baets B."/>
            <person name="Picard A."/>
            <person name="Delseny M."/>
            <person name="Demaille J."/>
            <person name="Van de Peer Y."/>
            <person name="Moreau H."/>
        </authorList>
    </citation>
    <scope>NUCLEOTIDE SEQUENCE [LARGE SCALE GENOMIC DNA]</scope>
    <source>
        <strain evidence="4">OTTH 0595 / CCAP 157/2 / RCC745</strain>
    </source>
</reference>
<proteinExistence type="predicted"/>
<evidence type="ECO:0000313" key="4">
    <source>
        <dbReference type="Proteomes" id="UP000009170"/>
    </source>
</evidence>
<dbReference type="Gene3D" id="3.60.160.10">
    <property type="entry name" value="Mitochondrial biogenesis AIM24"/>
    <property type="match status" value="1"/>
</dbReference>
<keyword evidence="2" id="KW-0472">Membrane</keyword>
<feature type="region of interest" description="Disordered" evidence="1">
    <location>
        <begin position="110"/>
        <end position="135"/>
    </location>
</feature>
<dbReference type="PANTHER" id="PTHR43657:SF1">
    <property type="entry name" value="ALTERED INHERITANCE OF MITOCHONDRIA PROTEIN 24, MITOCHONDRIAL"/>
    <property type="match status" value="1"/>
</dbReference>
<dbReference type="GeneID" id="9836278"/>
<feature type="transmembrane region" description="Helical" evidence="2">
    <location>
        <begin position="181"/>
        <end position="213"/>
    </location>
</feature>
<dbReference type="SUPFAM" id="SSF51219">
    <property type="entry name" value="TRAP-like"/>
    <property type="match status" value="1"/>
</dbReference>
<organism evidence="3 4">
    <name type="scientific">Ostreococcus tauri</name>
    <name type="common">Marine green alga</name>
    <dbReference type="NCBI Taxonomy" id="70448"/>
    <lineage>
        <taxon>Eukaryota</taxon>
        <taxon>Viridiplantae</taxon>
        <taxon>Chlorophyta</taxon>
        <taxon>Mamiellophyceae</taxon>
        <taxon>Mamiellales</taxon>
        <taxon>Bathycoccaceae</taxon>
        <taxon>Ostreococcus</taxon>
    </lineage>
</organism>